<keyword evidence="3" id="KW-1185">Reference proteome</keyword>
<proteinExistence type="predicted"/>
<feature type="region of interest" description="Disordered" evidence="1">
    <location>
        <begin position="19"/>
        <end position="38"/>
    </location>
</feature>
<organism evidence="2 3">
    <name type="scientific">Carnegiea gigantea</name>
    <dbReference type="NCBI Taxonomy" id="171969"/>
    <lineage>
        <taxon>Eukaryota</taxon>
        <taxon>Viridiplantae</taxon>
        <taxon>Streptophyta</taxon>
        <taxon>Embryophyta</taxon>
        <taxon>Tracheophyta</taxon>
        <taxon>Spermatophyta</taxon>
        <taxon>Magnoliopsida</taxon>
        <taxon>eudicotyledons</taxon>
        <taxon>Gunneridae</taxon>
        <taxon>Pentapetalae</taxon>
        <taxon>Caryophyllales</taxon>
        <taxon>Cactineae</taxon>
        <taxon>Cactaceae</taxon>
        <taxon>Cactoideae</taxon>
        <taxon>Echinocereeae</taxon>
        <taxon>Carnegiea</taxon>
    </lineage>
</organism>
<reference evidence="2" key="1">
    <citation type="submission" date="2022-04" db="EMBL/GenBank/DDBJ databases">
        <title>Carnegiea gigantea Genome sequencing and assembly v2.</title>
        <authorList>
            <person name="Copetti D."/>
            <person name="Sanderson M.J."/>
            <person name="Burquez A."/>
            <person name="Wojciechowski M.F."/>
        </authorList>
    </citation>
    <scope>NUCLEOTIDE SEQUENCE</scope>
    <source>
        <strain evidence="2">SGP5-SGP5p</strain>
        <tissue evidence="2">Aerial part</tissue>
    </source>
</reference>
<dbReference type="EMBL" id="JAKOGI010001047">
    <property type="protein sequence ID" value="KAJ8428131.1"/>
    <property type="molecule type" value="Genomic_DNA"/>
</dbReference>
<comment type="caution">
    <text evidence="2">The sequence shown here is derived from an EMBL/GenBank/DDBJ whole genome shotgun (WGS) entry which is preliminary data.</text>
</comment>
<name>A0A9Q1GZA7_9CARY</name>
<sequence>MRFQELGLSKLANQLITKAKGHRGKDRGNHVHDEEDQEYIPEENGDEDLLNMGEEHAIEDVTLTSTANCISNKHKYILPQIECVKKWVLESIAYAWRLFKYRLKANHCYKYDNDGERWKHRPKIVLNLLWVLEEANRDGQPPSKRMMFEETQKRKDGRSYKKSFDDMLGKIVSV</sequence>
<dbReference type="Proteomes" id="UP001153076">
    <property type="component" value="Unassembled WGS sequence"/>
</dbReference>
<evidence type="ECO:0000313" key="2">
    <source>
        <dbReference type="EMBL" id="KAJ8428131.1"/>
    </source>
</evidence>
<gene>
    <name evidence="2" type="ORF">Cgig2_017729</name>
</gene>
<evidence type="ECO:0000313" key="3">
    <source>
        <dbReference type="Proteomes" id="UP001153076"/>
    </source>
</evidence>
<protein>
    <submittedName>
        <fullName evidence="2">Uncharacterized protein</fullName>
    </submittedName>
</protein>
<dbReference type="AlphaFoldDB" id="A0A9Q1GZA7"/>
<accession>A0A9Q1GZA7</accession>
<evidence type="ECO:0000256" key="1">
    <source>
        <dbReference type="SAM" id="MobiDB-lite"/>
    </source>
</evidence>